<dbReference type="SUPFAM" id="SSF102198">
    <property type="entry name" value="Putative cyclase"/>
    <property type="match status" value="1"/>
</dbReference>
<protein>
    <submittedName>
        <fullName evidence="1">Cyclase family protein</fullName>
    </submittedName>
</protein>
<dbReference type="GO" id="GO:0004061">
    <property type="term" value="F:arylformamidase activity"/>
    <property type="evidence" value="ECO:0007669"/>
    <property type="project" value="InterPro"/>
</dbReference>
<dbReference type="GO" id="GO:0019441">
    <property type="term" value="P:L-tryptophan catabolic process to kynurenine"/>
    <property type="evidence" value="ECO:0007669"/>
    <property type="project" value="InterPro"/>
</dbReference>
<dbReference type="Gene3D" id="3.50.30.50">
    <property type="entry name" value="Putative cyclase"/>
    <property type="match status" value="1"/>
</dbReference>
<dbReference type="EMBL" id="VORB01000001">
    <property type="protein sequence ID" value="TXC85470.1"/>
    <property type="molecule type" value="Genomic_DNA"/>
</dbReference>
<dbReference type="Pfam" id="PF04199">
    <property type="entry name" value="Cyclase"/>
    <property type="match status" value="1"/>
</dbReference>
<gene>
    <name evidence="1" type="ORF">FRX97_00335</name>
</gene>
<evidence type="ECO:0000313" key="2">
    <source>
        <dbReference type="Proteomes" id="UP000321168"/>
    </source>
</evidence>
<organism evidence="1 2">
    <name type="scientific">Luteibaculum oceani</name>
    <dbReference type="NCBI Taxonomy" id="1294296"/>
    <lineage>
        <taxon>Bacteria</taxon>
        <taxon>Pseudomonadati</taxon>
        <taxon>Bacteroidota</taxon>
        <taxon>Flavobacteriia</taxon>
        <taxon>Flavobacteriales</taxon>
        <taxon>Luteibaculaceae</taxon>
        <taxon>Luteibaculum</taxon>
    </lineage>
</organism>
<comment type="caution">
    <text evidence="1">The sequence shown here is derived from an EMBL/GenBank/DDBJ whole genome shotgun (WGS) entry which is preliminary data.</text>
</comment>
<name>A0A5C6VK56_9FLAO</name>
<sequence>MEVSVKTDKEAFKVDLDQGIDLSIAIKKEGVKAWYVDPPKIEPVRGDGFVGAVDQGGSVNFFDIGFNPHGHGTHTECIGHITPQHETLDKLKHYHCTAVVLSIKPQVLEGGEIEVSEKGDLWISERQIQEALGGAKPKAVIVRTLPNTAEKKKLNYSNTNPCYFDPKALKWLADIGVDHLLVDLPSVDREHDNGLLLAHRAFWSQIKNENGSYRTITELIFVPDEAKDGWYWLNLMLSAFENDAVPSRPIIYPLKRIQ</sequence>
<reference evidence="1 2" key="1">
    <citation type="submission" date="2019-08" db="EMBL/GenBank/DDBJ databases">
        <title>Genome of Luteibaculum oceani JCM 18817.</title>
        <authorList>
            <person name="Bowman J.P."/>
        </authorList>
    </citation>
    <scope>NUCLEOTIDE SEQUENCE [LARGE SCALE GENOMIC DNA]</scope>
    <source>
        <strain evidence="1 2">JCM 18817</strain>
    </source>
</reference>
<evidence type="ECO:0000313" key="1">
    <source>
        <dbReference type="EMBL" id="TXC85470.1"/>
    </source>
</evidence>
<dbReference type="AlphaFoldDB" id="A0A5C6VK56"/>
<dbReference type="InterPro" id="IPR007325">
    <property type="entry name" value="KFase/CYL"/>
</dbReference>
<keyword evidence="2" id="KW-1185">Reference proteome</keyword>
<dbReference type="InterPro" id="IPR037175">
    <property type="entry name" value="KFase_sf"/>
</dbReference>
<accession>A0A5C6VK56</accession>
<dbReference type="Proteomes" id="UP000321168">
    <property type="component" value="Unassembled WGS sequence"/>
</dbReference>
<dbReference type="OrthoDB" id="9814192at2"/>
<proteinExistence type="predicted"/>